<dbReference type="GeneID" id="57962115"/>
<dbReference type="InterPro" id="IPR029044">
    <property type="entry name" value="Nucleotide-diphossugar_trans"/>
</dbReference>
<dbReference type="CDD" id="cd00609">
    <property type="entry name" value="AAT_like"/>
    <property type="match status" value="1"/>
</dbReference>
<proteinExistence type="inferred from homology"/>
<dbReference type="PANTHER" id="PTHR42885">
    <property type="entry name" value="HISTIDINOL-PHOSPHATE AMINOTRANSFERASE-RELATED"/>
    <property type="match status" value="1"/>
</dbReference>
<evidence type="ECO:0000256" key="1">
    <source>
        <dbReference type="ARBA" id="ARBA00001933"/>
    </source>
</evidence>
<dbReference type="InterPro" id="IPR015424">
    <property type="entry name" value="PyrdxlP-dep_Trfase"/>
</dbReference>
<dbReference type="InterPro" id="IPR015421">
    <property type="entry name" value="PyrdxlP-dep_Trfase_major"/>
</dbReference>
<keyword evidence="2 5" id="KW-0032">Aminotransferase</keyword>
<keyword evidence="3 5" id="KW-0808">Transferase</keyword>
<dbReference type="GO" id="GO:0030170">
    <property type="term" value="F:pyridoxal phosphate binding"/>
    <property type="evidence" value="ECO:0007669"/>
    <property type="project" value="InterPro"/>
</dbReference>
<dbReference type="Proteomes" id="UP000501069">
    <property type="component" value="Chromosome"/>
</dbReference>
<accession>A0AAP9S7C5</accession>
<feature type="domain" description="MobA-like NTP transferase" evidence="7">
    <location>
        <begin position="3"/>
        <end position="134"/>
    </location>
</feature>
<protein>
    <recommendedName>
        <fullName evidence="5">Aminotransferase</fullName>
        <ecNumber evidence="5">2.6.1.-</ecNumber>
    </recommendedName>
</protein>
<dbReference type="CDD" id="cd02523">
    <property type="entry name" value="PC_cytidylyltransferase"/>
    <property type="match status" value="1"/>
</dbReference>
<dbReference type="AlphaFoldDB" id="A0AAP9S7C5"/>
<dbReference type="EMBL" id="CP050964">
    <property type="protein sequence ID" value="QIX91408.1"/>
    <property type="molecule type" value="Genomic_DNA"/>
</dbReference>
<dbReference type="EC" id="2.6.1.-" evidence="5"/>
<dbReference type="Pfam" id="PF00155">
    <property type="entry name" value="Aminotran_1_2"/>
    <property type="match status" value="1"/>
</dbReference>
<dbReference type="InterPro" id="IPR004838">
    <property type="entry name" value="NHTrfase_class1_PyrdxlP-BS"/>
</dbReference>
<evidence type="ECO:0000256" key="2">
    <source>
        <dbReference type="ARBA" id="ARBA00022576"/>
    </source>
</evidence>
<evidence type="ECO:0000259" key="6">
    <source>
        <dbReference type="Pfam" id="PF00155"/>
    </source>
</evidence>
<comment type="cofactor">
    <cofactor evidence="1 5">
        <name>pyridoxal 5'-phosphate</name>
        <dbReference type="ChEBI" id="CHEBI:597326"/>
    </cofactor>
</comment>
<dbReference type="Gene3D" id="3.90.550.10">
    <property type="entry name" value="Spore Coat Polysaccharide Biosynthesis Protein SpsA, Chain A"/>
    <property type="match status" value="1"/>
</dbReference>
<sequence>MQAMILAAGMGKRLGKYTRSCTKCMVRVGNARLIDRMVAALKQAGIHKLIMVVGYEGEQLEAYLRETAKDMELVFIYNRDYQKTNNIYSLFLAKFELEKDDTLLLESDLIFDKNIISEIVKSPYDNMVTVAKYEHWMDGTVVLLDSERNIIDFVAKADFRYEEVEDYYKTVNIYKFSKEFSKKQYIPFLEAYIKAYGVNQYYELVLKILAHVQYSQLKAFVLEGYNWYEIDDVQDLRIAETIFAEDDKQFHAYDNNYGGFWRFPKLRDFCYLVNPYYPPKKMVDHMRYFYETLLREYPSGLQTQNLNAARMFGVEENYILVGNGAAELINVLGEVLEGNLLTVVPVFNEYVRCFKNCTVHRLYSSEVDFKVGSADILRRIDGMNAVALINPDNPSGSFILQKDMLRIIDECRKKDVLCIIDESFVDFADGGIRYTLLDDDLLQKYTNLLVIKSISKSYGVPGLRLGIAASANTEILQKMRNQMPIWNINSMAEYFLQIHGLYANDYLDACDKIAEERSRMIAELEKLRGLRVYPSQANYIMCCIHGKINAKDVANILVKDYNILIKDLTAKDGVPSEKYIRLAVKNRKENDELIQALKSIL</sequence>
<dbReference type="Gene3D" id="3.40.640.10">
    <property type="entry name" value="Type I PLP-dependent aspartate aminotransferase-like (Major domain)"/>
    <property type="match status" value="1"/>
</dbReference>
<evidence type="ECO:0000313" key="9">
    <source>
        <dbReference type="Proteomes" id="UP000501069"/>
    </source>
</evidence>
<dbReference type="GO" id="GO:0008483">
    <property type="term" value="F:transaminase activity"/>
    <property type="evidence" value="ECO:0007669"/>
    <property type="project" value="UniProtKB-KW"/>
</dbReference>
<evidence type="ECO:0000256" key="4">
    <source>
        <dbReference type="ARBA" id="ARBA00022898"/>
    </source>
</evidence>
<dbReference type="InterPro" id="IPR015422">
    <property type="entry name" value="PyrdxlP-dep_Trfase_small"/>
</dbReference>
<evidence type="ECO:0000313" key="8">
    <source>
        <dbReference type="EMBL" id="QIX91408.1"/>
    </source>
</evidence>
<dbReference type="InterPro" id="IPR025877">
    <property type="entry name" value="MobA-like_NTP_Trfase"/>
</dbReference>
<evidence type="ECO:0000256" key="5">
    <source>
        <dbReference type="RuleBase" id="RU000481"/>
    </source>
</evidence>
<reference evidence="8 9" key="1">
    <citation type="submission" date="2019-11" db="EMBL/GenBank/DDBJ databases">
        <title>FDA dAtabase for Regulatory Grade micrObial Sequences (FDA-ARGOS): Supporting development and validation of Infectious Disease Dx tests.</title>
        <authorList>
            <person name="Turner S."/>
            <person name="Byrd R."/>
            <person name="Tallon L."/>
            <person name="Sadzewicz L."/>
            <person name="Vavikolanu K."/>
            <person name="Mehta A."/>
            <person name="Aluvathingal J."/>
            <person name="Nadendla S."/>
            <person name="Myers T."/>
            <person name="Yan Y."/>
            <person name="Sichtig H."/>
        </authorList>
    </citation>
    <scope>NUCLEOTIDE SEQUENCE [LARGE SCALE GENOMIC DNA]</scope>
    <source>
        <strain evidence="8 9">FDAARGOS_739</strain>
    </source>
</reference>
<dbReference type="SUPFAM" id="SSF53383">
    <property type="entry name" value="PLP-dependent transferases"/>
    <property type="match status" value="1"/>
</dbReference>
<organism evidence="8 9">
    <name type="scientific">Enterocloster clostridioformis</name>
    <dbReference type="NCBI Taxonomy" id="1531"/>
    <lineage>
        <taxon>Bacteria</taxon>
        <taxon>Bacillati</taxon>
        <taxon>Bacillota</taxon>
        <taxon>Clostridia</taxon>
        <taxon>Lachnospirales</taxon>
        <taxon>Lachnospiraceae</taxon>
        <taxon>Enterocloster</taxon>
    </lineage>
</organism>
<dbReference type="PROSITE" id="PS00105">
    <property type="entry name" value="AA_TRANSFER_CLASS_1"/>
    <property type="match status" value="1"/>
</dbReference>
<dbReference type="SUPFAM" id="SSF53448">
    <property type="entry name" value="Nucleotide-diphospho-sugar transferases"/>
    <property type="match status" value="1"/>
</dbReference>
<evidence type="ECO:0000259" key="7">
    <source>
        <dbReference type="Pfam" id="PF12804"/>
    </source>
</evidence>
<evidence type="ECO:0000256" key="3">
    <source>
        <dbReference type="ARBA" id="ARBA00022679"/>
    </source>
</evidence>
<comment type="similarity">
    <text evidence="5">Belongs to the class-I pyridoxal-phosphate-dependent aminotransferase family.</text>
</comment>
<gene>
    <name evidence="8" type="ORF">FOC47_13175</name>
</gene>
<dbReference type="Pfam" id="PF12804">
    <property type="entry name" value="NTP_transf_3"/>
    <property type="match status" value="1"/>
</dbReference>
<dbReference type="PANTHER" id="PTHR42885:SF2">
    <property type="entry name" value="HISTIDINOL-PHOSPHATE AMINOTRANSFERASE"/>
    <property type="match status" value="1"/>
</dbReference>
<dbReference type="InterPro" id="IPR004839">
    <property type="entry name" value="Aminotransferase_I/II_large"/>
</dbReference>
<dbReference type="Gene3D" id="3.90.1150.10">
    <property type="entry name" value="Aspartate Aminotransferase, domain 1"/>
    <property type="match status" value="1"/>
</dbReference>
<keyword evidence="4" id="KW-0663">Pyridoxal phosphate</keyword>
<dbReference type="RefSeq" id="WP_003525046.1">
    <property type="nucleotide sequence ID" value="NZ_AP031445.1"/>
</dbReference>
<feature type="domain" description="Aminotransferase class I/classII large" evidence="6">
    <location>
        <begin position="312"/>
        <end position="597"/>
    </location>
</feature>
<dbReference type="GO" id="GO:0016779">
    <property type="term" value="F:nucleotidyltransferase activity"/>
    <property type="evidence" value="ECO:0007669"/>
    <property type="project" value="UniProtKB-ARBA"/>
</dbReference>
<name>A0AAP9S7C5_9FIRM</name>